<sequence length="103" mass="11523">MDDNDDNENTEVCANVYVYHIPTLKIFAERGYLCGNEKISRLIGSSNKNYSAHLISDPPTAEETSKPQAWERSVPSHATRLVNAVISRILSLSHTYQDGTEAR</sequence>
<comment type="caution">
    <text evidence="1">The sequence shown here is derived from an EMBL/GenBank/DDBJ whole genome shotgun (WGS) entry which is preliminary data.</text>
</comment>
<organism evidence="1 2">
    <name type="scientific">Monilinia fructicola</name>
    <name type="common">Brown rot fungus</name>
    <name type="synonym">Ciboria fructicola</name>
    <dbReference type="NCBI Taxonomy" id="38448"/>
    <lineage>
        <taxon>Eukaryota</taxon>
        <taxon>Fungi</taxon>
        <taxon>Dikarya</taxon>
        <taxon>Ascomycota</taxon>
        <taxon>Pezizomycotina</taxon>
        <taxon>Leotiomycetes</taxon>
        <taxon>Helotiales</taxon>
        <taxon>Sclerotiniaceae</taxon>
        <taxon>Monilinia</taxon>
    </lineage>
</organism>
<protein>
    <submittedName>
        <fullName evidence="1">Uncharacterized protein</fullName>
    </submittedName>
</protein>
<proteinExistence type="predicted"/>
<accession>A0A5M9K8J7</accession>
<dbReference type="Proteomes" id="UP000322873">
    <property type="component" value="Unassembled WGS sequence"/>
</dbReference>
<evidence type="ECO:0000313" key="2">
    <source>
        <dbReference type="Proteomes" id="UP000322873"/>
    </source>
</evidence>
<dbReference type="EMBL" id="VICG01000001">
    <property type="protein sequence ID" value="KAA8576819.1"/>
    <property type="molecule type" value="Genomic_DNA"/>
</dbReference>
<name>A0A5M9K8J7_MONFR</name>
<dbReference type="AlphaFoldDB" id="A0A5M9K8J7"/>
<reference evidence="1 2" key="1">
    <citation type="submission" date="2019-06" db="EMBL/GenBank/DDBJ databases">
        <title>Genome Sequence of the Brown Rot Fungal Pathogen Monilinia fructicola.</title>
        <authorList>
            <person name="De Miccolis Angelini R.M."/>
            <person name="Landi L."/>
            <person name="Abate D."/>
            <person name="Pollastro S."/>
            <person name="Romanazzi G."/>
            <person name="Faretra F."/>
        </authorList>
    </citation>
    <scope>NUCLEOTIDE SEQUENCE [LARGE SCALE GENOMIC DNA]</scope>
    <source>
        <strain evidence="1 2">Mfrc123</strain>
    </source>
</reference>
<evidence type="ECO:0000313" key="1">
    <source>
        <dbReference type="EMBL" id="KAA8576819.1"/>
    </source>
</evidence>
<gene>
    <name evidence="1" type="ORF">EYC84_006870</name>
</gene>
<keyword evidence="2" id="KW-1185">Reference proteome</keyword>